<dbReference type="Pfam" id="PF20297">
    <property type="entry name" value="MSSS"/>
    <property type="match status" value="1"/>
</dbReference>
<dbReference type="InterPro" id="IPR045076">
    <property type="entry name" value="MutS"/>
</dbReference>
<dbReference type="PIRSF" id="PIRSF005814">
    <property type="entry name" value="MutS_YshD"/>
    <property type="match status" value="1"/>
</dbReference>
<keyword evidence="3 7" id="KW-0378">Hydrolase</keyword>
<dbReference type="EC" id="3.1.-.-" evidence="7"/>
<dbReference type="InterPro" id="IPR036063">
    <property type="entry name" value="Smr_dom_sf"/>
</dbReference>
<reference evidence="11" key="1">
    <citation type="submission" date="2017-01" db="EMBL/GenBank/DDBJ databases">
        <authorList>
            <person name="Varghese N."/>
            <person name="Submissions S."/>
        </authorList>
    </citation>
    <scope>NUCLEOTIDE SEQUENCE [LARGE SCALE GENOMIC DNA]</scope>
    <source>
        <strain evidence="11">DSM 46698</strain>
    </source>
</reference>
<keyword evidence="7" id="KW-0540">Nuclease</keyword>
<feature type="coiled-coil region" evidence="8">
    <location>
        <begin position="516"/>
        <end position="611"/>
    </location>
</feature>
<dbReference type="GO" id="GO:0030983">
    <property type="term" value="F:mismatched DNA binding"/>
    <property type="evidence" value="ECO:0007669"/>
    <property type="project" value="InterPro"/>
</dbReference>
<evidence type="ECO:0000313" key="10">
    <source>
        <dbReference type="EMBL" id="SIT06835.1"/>
    </source>
</evidence>
<dbReference type="InterPro" id="IPR000432">
    <property type="entry name" value="DNA_mismatch_repair_MutS_C"/>
</dbReference>
<dbReference type="OrthoDB" id="9808166at2"/>
<dbReference type="GO" id="GO:0016887">
    <property type="term" value="F:ATP hydrolysis activity"/>
    <property type="evidence" value="ECO:0007669"/>
    <property type="project" value="InterPro"/>
</dbReference>
<dbReference type="SMART" id="SM00533">
    <property type="entry name" value="MUTSd"/>
    <property type="match status" value="1"/>
</dbReference>
<keyword evidence="4 7" id="KW-0067">ATP-binding</keyword>
<evidence type="ECO:0000259" key="9">
    <source>
        <dbReference type="PROSITE" id="PS50828"/>
    </source>
</evidence>
<sequence length="795" mass="90059">MNYPTSVEEKINFDKIRELIKEECSSSLGTAFVDKMTFSKDLGLITRLLDQTEEFRQILISGESFPASNYTNIHPYLDKAKVEGTFLYEDDFHEIKLSLFTLVGCVNFFNRFSEEYPNLHQLLGLVQLDQTLLKAIERVIDEKGKIRNNASKDLALIRSQILYEESRLRKVLDRIFRDARSKGLTPEDASVTIRGGRMVIPVLAENKRKIKGFIHDESATGQTVFLEPAEVLDINNELKDLEYMERREIQRILTQLTDILRSFIPDLRKAFQFLGLVDFIRAKAKFALKTNAAKPVLEKAKQLDWYNAKHPLLQFALAQQGKKVTPLNIQLDHNRRLLVISGPNAGGKSVTLKTVAMLQYMLQCGLLIPVDPHSKCTVFDNFFIDIGDEQNIENDLSTYSSHLMSMKYFTQFANKKTILFIDEFGTGTEPQFGAAIAEGILLELNKSGAYGVITTHYGNLKEIASKNQGLVNGAMRYDVDKLEPLYQLEIGKPGSSFALEIASKIGISKDIIAYAKANIGEERVRYDRMLNKLENEKVKYEQLVSENARKERMLEQRMKEYTQLKETIDTNKKQYIQEAKAEAKALLDEVNKKIEITIKSIKEQKADKEATKKLRVDLEVFKAKVKPEKEVVKAPEIKVIGGDIQVGDFVRLKDNGAVAEVLAIKSKDVEISIGDLKSNVKLKRLEKISSSEMKKEKKSIARRSGFDPNAKMMDFSPNLDIRGKRGEEILPLVQNFVDDGHMLGLKDLRIVHGKGDGILKDITRNILRNMSQVKKVTDEHADRGGAGVTLVELKS</sequence>
<evidence type="ECO:0000256" key="4">
    <source>
        <dbReference type="ARBA" id="ARBA00022840"/>
    </source>
</evidence>
<dbReference type="AlphaFoldDB" id="A0A1N7P864"/>
<keyword evidence="8" id="KW-0175">Coiled coil</keyword>
<keyword evidence="7" id="KW-0255">Endonuclease</keyword>
<keyword evidence="1 7" id="KW-0699">rRNA-binding</keyword>
<organism evidence="10 11">
    <name type="scientific">Belliella pelovolcani</name>
    <dbReference type="NCBI Taxonomy" id="529505"/>
    <lineage>
        <taxon>Bacteria</taxon>
        <taxon>Pseudomonadati</taxon>
        <taxon>Bacteroidota</taxon>
        <taxon>Cytophagia</taxon>
        <taxon>Cytophagales</taxon>
        <taxon>Cyclobacteriaceae</taxon>
        <taxon>Belliella</taxon>
    </lineage>
</organism>
<dbReference type="EC" id="3.6.4.-" evidence="7"/>
<accession>A0A1N7P864</accession>
<feature type="domain" description="Smr" evidence="9">
    <location>
        <begin position="719"/>
        <end position="794"/>
    </location>
</feature>
<feature type="binding site" evidence="7">
    <location>
        <begin position="342"/>
        <end position="349"/>
    </location>
    <ligand>
        <name>ATP</name>
        <dbReference type="ChEBI" id="CHEBI:30616"/>
    </ligand>
</feature>
<dbReference type="InterPro" id="IPR002625">
    <property type="entry name" value="Smr_dom"/>
</dbReference>
<evidence type="ECO:0000256" key="1">
    <source>
        <dbReference type="ARBA" id="ARBA00022730"/>
    </source>
</evidence>
<dbReference type="SMART" id="SM00534">
    <property type="entry name" value="MUTSac"/>
    <property type="match status" value="1"/>
</dbReference>
<dbReference type="PANTHER" id="PTHR48466:SF2">
    <property type="entry name" value="OS10G0509000 PROTEIN"/>
    <property type="match status" value="1"/>
</dbReference>
<dbReference type="SUPFAM" id="SSF52540">
    <property type="entry name" value="P-loop containing nucleoside triphosphate hydrolases"/>
    <property type="match status" value="1"/>
</dbReference>
<dbReference type="InterPro" id="IPR046893">
    <property type="entry name" value="MSSS"/>
</dbReference>
<dbReference type="InterPro" id="IPR036187">
    <property type="entry name" value="DNA_mismatch_repair_MutS_sf"/>
</dbReference>
<proteinExistence type="inferred from homology"/>
<dbReference type="Pfam" id="PF00488">
    <property type="entry name" value="MutS_V"/>
    <property type="match status" value="1"/>
</dbReference>
<dbReference type="GO" id="GO:0043023">
    <property type="term" value="F:ribosomal large subunit binding"/>
    <property type="evidence" value="ECO:0007669"/>
    <property type="project" value="UniProtKB-UniRule"/>
</dbReference>
<evidence type="ECO:0000256" key="5">
    <source>
        <dbReference type="ARBA" id="ARBA00022884"/>
    </source>
</evidence>
<comment type="similarity">
    <text evidence="7">Belongs to the DNA mismatch repair MutS family. MutS2 subfamily.</text>
</comment>
<keyword evidence="2 7" id="KW-0547">Nucleotide-binding</keyword>
<dbReference type="STRING" id="529505.SAMN05421761_114107"/>
<protein>
    <recommendedName>
        <fullName evidence="7">Endonuclease MutS2</fullName>
        <ecNumber evidence="7">3.1.-.-</ecNumber>
    </recommendedName>
    <alternativeName>
        <fullName evidence="7">Ribosome-associated protein quality control-upstream factor</fullName>
        <shortName evidence="7">RQC-upstream factor</shortName>
        <shortName evidence="7">RqcU</shortName>
        <ecNumber evidence="7">3.6.4.-</ecNumber>
    </alternativeName>
</protein>
<dbReference type="Proteomes" id="UP000186026">
    <property type="component" value="Unassembled WGS sequence"/>
</dbReference>
<dbReference type="InterPro" id="IPR007696">
    <property type="entry name" value="DNA_mismatch_repair_MutS_core"/>
</dbReference>
<dbReference type="EMBL" id="FTOP01000014">
    <property type="protein sequence ID" value="SIT06835.1"/>
    <property type="molecule type" value="Genomic_DNA"/>
</dbReference>
<dbReference type="GO" id="GO:0019843">
    <property type="term" value="F:rRNA binding"/>
    <property type="evidence" value="ECO:0007669"/>
    <property type="project" value="UniProtKB-UniRule"/>
</dbReference>
<evidence type="ECO:0000256" key="2">
    <source>
        <dbReference type="ARBA" id="ARBA00022741"/>
    </source>
</evidence>
<dbReference type="PANTHER" id="PTHR48466">
    <property type="entry name" value="OS10G0509000 PROTEIN-RELATED"/>
    <property type="match status" value="1"/>
</dbReference>
<comment type="function">
    <text evidence="7">Endonuclease that is involved in the suppression of homologous recombination and thus may have a key role in the control of bacterial genetic diversity.</text>
</comment>
<keyword evidence="5 7" id="KW-0694">RNA-binding</keyword>
<dbReference type="SUPFAM" id="SSF48334">
    <property type="entry name" value="DNA repair protein MutS, domain III"/>
    <property type="match status" value="1"/>
</dbReference>
<dbReference type="NCBIfam" id="TIGR01069">
    <property type="entry name" value="mutS2"/>
    <property type="match status" value="1"/>
</dbReference>
<dbReference type="SMART" id="SM00463">
    <property type="entry name" value="SMR"/>
    <property type="match status" value="1"/>
</dbReference>
<evidence type="ECO:0000256" key="8">
    <source>
        <dbReference type="SAM" id="Coils"/>
    </source>
</evidence>
<evidence type="ECO:0000256" key="7">
    <source>
        <dbReference type="HAMAP-Rule" id="MF_00092"/>
    </source>
</evidence>
<dbReference type="GO" id="GO:0005524">
    <property type="term" value="F:ATP binding"/>
    <property type="evidence" value="ECO:0007669"/>
    <property type="project" value="UniProtKB-UniRule"/>
</dbReference>
<comment type="function">
    <text evidence="7">Acts as a ribosome collision sensor, splitting the ribosome into its 2 subunits. Detects stalled/collided 70S ribosomes which it binds and splits by an ATP-hydrolysis driven conformational change. Acts upstream of the ribosome quality control system (RQC), a ribosome-associated complex that mediates the extraction of incompletely synthesized nascent chains from stalled ribosomes and their subsequent degradation. Probably generates substrates for RQC.</text>
</comment>
<dbReference type="InterPro" id="IPR005747">
    <property type="entry name" value="MutS2"/>
</dbReference>
<dbReference type="GO" id="GO:0004519">
    <property type="term" value="F:endonuclease activity"/>
    <property type="evidence" value="ECO:0007669"/>
    <property type="project" value="UniProtKB-UniRule"/>
</dbReference>
<dbReference type="InterPro" id="IPR027417">
    <property type="entry name" value="P-loop_NTPase"/>
</dbReference>
<comment type="subunit">
    <text evidence="7">Homodimer. Binds to stalled ribosomes, contacting rRNA.</text>
</comment>
<evidence type="ECO:0000313" key="11">
    <source>
        <dbReference type="Proteomes" id="UP000186026"/>
    </source>
</evidence>
<dbReference type="Gene3D" id="3.30.1370.110">
    <property type="match status" value="1"/>
</dbReference>
<dbReference type="Pfam" id="PF01713">
    <property type="entry name" value="Smr"/>
    <property type="match status" value="1"/>
</dbReference>
<name>A0A1N7P864_9BACT</name>
<evidence type="ECO:0000256" key="6">
    <source>
        <dbReference type="ARBA" id="ARBA00023125"/>
    </source>
</evidence>
<gene>
    <name evidence="7" type="primary">mutS2</name>
    <name evidence="7" type="synonym">rqcU</name>
    <name evidence="10" type="ORF">SAMN05421761_114107</name>
</gene>
<dbReference type="PROSITE" id="PS50828">
    <property type="entry name" value="SMR"/>
    <property type="match status" value="1"/>
</dbReference>
<dbReference type="Gene3D" id="3.40.50.300">
    <property type="entry name" value="P-loop containing nucleotide triphosphate hydrolases"/>
    <property type="match status" value="1"/>
</dbReference>
<dbReference type="GO" id="GO:0006298">
    <property type="term" value="P:mismatch repair"/>
    <property type="evidence" value="ECO:0007669"/>
    <property type="project" value="InterPro"/>
</dbReference>
<keyword evidence="11" id="KW-1185">Reference proteome</keyword>
<keyword evidence="6 7" id="KW-0238">DNA-binding</keyword>
<dbReference type="GO" id="GO:0072344">
    <property type="term" value="P:rescue of stalled ribosome"/>
    <property type="evidence" value="ECO:0007669"/>
    <property type="project" value="UniProtKB-UniRule"/>
</dbReference>
<evidence type="ECO:0000256" key="3">
    <source>
        <dbReference type="ARBA" id="ARBA00022801"/>
    </source>
</evidence>
<dbReference type="HAMAP" id="MF_00092">
    <property type="entry name" value="MutS2"/>
    <property type="match status" value="1"/>
</dbReference>
<dbReference type="GO" id="GO:0045910">
    <property type="term" value="P:negative regulation of DNA recombination"/>
    <property type="evidence" value="ECO:0007669"/>
    <property type="project" value="InterPro"/>
</dbReference>
<dbReference type="GO" id="GO:0140664">
    <property type="term" value="F:ATP-dependent DNA damage sensor activity"/>
    <property type="evidence" value="ECO:0007669"/>
    <property type="project" value="InterPro"/>
</dbReference>
<dbReference type="RefSeq" id="WP_076502516.1">
    <property type="nucleotide sequence ID" value="NZ_FTOP01000014.1"/>
</dbReference>